<evidence type="ECO:0000256" key="1">
    <source>
        <dbReference type="ARBA" id="ARBA00005446"/>
    </source>
</evidence>
<dbReference type="InterPro" id="IPR027417">
    <property type="entry name" value="P-loop_NTPase"/>
</dbReference>
<feature type="compositionally biased region" description="Polar residues" evidence="8">
    <location>
        <begin position="339"/>
        <end position="349"/>
    </location>
</feature>
<dbReference type="AlphaFoldDB" id="A0A2H3JBY4"/>
<protein>
    <recommendedName>
        <fullName evidence="7">DNA 3'-5' helicase</fullName>
        <ecNumber evidence="7">5.6.2.4</ecNumber>
    </recommendedName>
</protein>
<evidence type="ECO:0000256" key="3">
    <source>
        <dbReference type="ARBA" id="ARBA00022840"/>
    </source>
</evidence>
<dbReference type="STRING" id="742152.A0A2H3JBY4"/>
<dbReference type="GO" id="GO:0005524">
    <property type="term" value="F:ATP binding"/>
    <property type="evidence" value="ECO:0007669"/>
    <property type="project" value="UniProtKB-KW"/>
</dbReference>
<dbReference type="OrthoDB" id="10261556at2759"/>
<feature type="compositionally biased region" description="Low complexity" evidence="8">
    <location>
        <begin position="359"/>
        <end position="373"/>
    </location>
</feature>
<comment type="similarity">
    <text evidence="1">Belongs to the helicase family. RecQ subfamily.</text>
</comment>
<evidence type="ECO:0000313" key="12">
    <source>
        <dbReference type="Proteomes" id="UP000218811"/>
    </source>
</evidence>
<evidence type="ECO:0000259" key="9">
    <source>
        <dbReference type="PROSITE" id="PS51192"/>
    </source>
</evidence>
<dbReference type="GO" id="GO:0003677">
    <property type="term" value="F:DNA binding"/>
    <property type="evidence" value="ECO:0007669"/>
    <property type="project" value="UniProtKB-KW"/>
</dbReference>
<dbReference type="GO" id="GO:0000724">
    <property type="term" value="P:double-strand break repair via homologous recombination"/>
    <property type="evidence" value="ECO:0007669"/>
    <property type="project" value="TreeGrafter"/>
</dbReference>
<dbReference type="SMART" id="SM00490">
    <property type="entry name" value="HELICc"/>
    <property type="match status" value="1"/>
</dbReference>
<dbReference type="InterPro" id="IPR001650">
    <property type="entry name" value="Helicase_C-like"/>
</dbReference>
<evidence type="ECO:0000256" key="7">
    <source>
        <dbReference type="ARBA" id="ARBA00034808"/>
    </source>
</evidence>
<proteinExistence type="inferred from homology"/>
<keyword evidence="11" id="KW-0378">Hydrolase</keyword>
<name>A0A2H3JBY4_WOLCO</name>
<reference evidence="11 12" key="1">
    <citation type="journal article" date="2012" name="Science">
        <title>The Paleozoic origin of enzymatic lignin decomposition reconstructed from 31 fungal genomes.</title>
        <authorList>
            <person name="Floudas D."/>
            <person name="Binder M."/>
            <person name="Riley R."/>
            <person name="Barry K."/>
            <person name="Blanchette R.A."/>
            <person name="Henrissat B."/>
            <person name="Martinez A.T."/>
            <person name="Otillar R."/>
            <person name="Spatafora J.W."/>
            <person name="Yadav J.S."/>
            <person name="Aerts A."/>
            <person name="Benoit I."/>
            <person name="Boyd A."/>
            <person name="Carlson A."/>
            <person name="Copeland A."/>
            <person name="Coutinho P.M."/>
            <person name="de Vries R.P."/>
            <person name="Ferreira P."/>
            <person name="Findley K."/>
            <person name="Foster B."/>
            <person name="Gaskell J."/>
            <person name="Glotzer D."/>
            <person name="Gorecki P."/>
            <person name="Heitman J."/>
            <person name="Hesse C."/>
            <person name="Hori C."/>
            <person name="Igarashi K."/>
            <person name="Jurgens J.A."/>
            <person name="Kallen N."/>
            <person name="Kersten P."/>
            <person name="Kohler A."/>
            <person name="Kuees U."/>
            <person name="Kumar T.K.A."/>
            <person name="Kuo A."/>
            <person name="LaButti K."/>
            <person name="Larrondo L.F."/>
            <person name="Lindquist E."/>
            <person name="Ling A."/>
            <person name="Lombard V."/>
            <person name="Lucas S."/>
            <person name="Lundell T."/>
            <person name="Martin R."/>
            <person name="McLaughlin D.J."/>
            <person name="Morgenstern I."/>
            <person name="Morin E."/>
            <person name="Murat C."/>
            <person name="Nagy L.G."/>
            <person name="Nolan M."/>
            <person name="Ohm R.A."/>
            <person name="Patyshakuliyeva A."/>
            <person name="Rokas A."/>
            <person name="Ruiz-Duenas F.J."/>
            <person name="Sabat G."/>
            <person name="Salamov A."/>
            <person name="Samejima M."/>
            <person name="Schmutz J."/>
            <person name="Slot J.C."/>
            <person name="St John F."/>
            <person name="Stenlid J."/>
            <person name="Sun H."/>
            <person name="Sun S."/>
            <person name="Syed K."/>
            <person name="Tsang A."/>
            <person name="Wiebenga A."/>
            <person name="Young D."/>
            <person name="Pisabarro A."/>
            <person name="Eastwood D.C."/>
            <person name="Martin F."/>
            <person name="Cullen D."/>
            <person name="Grigoriev I.V."/>
            <person name="Hibbett D.S."/>
        </authorList>
    </citation>
    <scope>NUCLEOTIDE SEQUENCE [LARGE SCALE GENOMIC DNA]</scope>
    <source>
        <strain evidence="11 12">MD-104</strain>
    </source>
</reference>
<dbReference type="InterPro" id="IPR011545">
    <property type="entry name" value="DEAD/DEAH_box_helicase_dom"/>
</dbReference>
<dbReference type="GO" id="GO:0005737">
    <property type="term" value="C:cytoplasm"/>
    <property type="evidence" value="ECO:0007669"/>
    <property type="project" value="TreeGrafter"/>
</dbReference>
<dbReference type="PROSITE" id="PS51194">
    <property type="entry name" value="HELICASE_CTER"/>
    <property type="match status" value="1"/>
</dbReference>
<evidence type="ECO:0000313" key="11">
    <source>
        <dbReference type="EMBL" id="PCH39772.1"/>
    </source>
</evidence>
<evidence type="ECO:0000256" key="2">
    <source>
        <dbReference type="ARBA" id="ARBA00022741"/>
    </source>
</evidence>
<dbReference type="Pfam" id="PF00270">
    <property type="entry name" value="DEAD"/>
    <property type="match status" value="1"/>
</dbReference>
<dbReference type="Proteomes" id="UP000218811">
    <property type="component" value="Unassembled WGS sequence"/>
</dbReference>
<dbReference type="PANTHER" id="PTHR13710:SF105">
    <property type="entry name" value="ATP-DEPENDENT DNA HELICASE Q1"/>
    <property type="match status" value="1"/>
</dbReference>
<dbReference type="OMA" id="RVGHAVC"/>
<dbReference type="PROSITE" id="PS51192">
    <property type="entry name" value="HELICASE_ATP_BIND_1"/>
    <property type="match status" value="1"/>
</dbReference>
<keyword evidence="4" id="KW-0238">DNA-binding</keyword>
<comment type="catalytic activity">
    <reaction evidence="6">
        <text>Couples ATP hydrolysis with the unwinding of duplex DNA by translocating in the 3'-5' direction.</text>
        <dbReference type="EC" id="5.6.2.4"/>
    </reaction>
</comment>
<feature type="domain" description="Helicase ATP-binding" evidence="9">
    <location>
        <begin position="30"/>
        <end position="170"/>
    </location>
</feature>
<keyword evidence="12" id="KW-1185">Reference proteome</keyword>
<dbReference type="GO" id="GO:0009378">
    <property type="term" value="F:four-way junction helicase activity"/>
    <property type="evidence" value="ECO:0007669"/>
    <property type="project" value="TreeGrafter"/>
</dbReference>
<dbReference type="InterPro" id="IPR014001">
    <property type="entry name" value="Helicase_ATP-bd"/>
</dbReference>
<evidence type="ECO:0000256" key="5">
    <source>
        <dbReference type="ARBA" id="ARBA00023235"/>
    </source>
</evidence>
<dbReference type="Pfam" id="PF00271">
    <property type="entry name" value="Helicase_C"/>
    <property type="match status" value="1"/>
</dbReference>
<dbReference type="Gene3D" id="3.40.50.300">
    <property type="entry name" value="P-loop containing nucleotide triphosphate hydrolases"/>
    <property type="match status" value="3"/>
</dbReference>
<dbReference type="GO" id="GO:0005694">
    <property type="term" value="C:chromosome"/>
    <property type="evidence" value="ECO:0007669"/>
    <property type="project" value="TreeGrafter"/>
</dbReference>
<accession>A0A2H3JBY4</accession>
<evidence type="ECO:0000256" key="8">
    <source>
        <dbReference type="SAM" id="MobiDB-lite"/>
    </source>
</evidence>
<dbReference type="GO" id="GO:0016787">
    <property type="term" value="F:hydrolase activity"/>
    <property type="evidence" value="ECO:0007669"/>
    <property type="project" value="UniProtKB-KW"/>
</dbReference>
<dbReference type="GO" id="GO:0043138">
    <property type="term" value="F:3'-5' DNA helicase activity"/>
    <property type="evidence" value="ECO:0007669"/>
    <property type="project" value="UniProtKB-EC"/>
</dbReference>
<gene>
    <name evidence="11" type="ORF">WOLCODRAFT_88294</name>
</gene>
<dbReference type="EC" id="5.6.2.4" evidence="7"/>
<keyword evidence="2" id="KW-0547">Nucleotide-binding</keyword>
<feature type="region of interest" description="Disordered" evidence="8">
    <location>
        <begin position="306"/>
        <end position="378"/>
    </location>
</feature>
<dbReference type="SUPFAM" id="SSF52540">
    <property type="entry name" value="P-loop containing nucleoside triphosphate hydrolases"/>
    <property type="match status" value="1"/>
</dbReference>
<keyword evidence="3" id="KW-0067">ATP-binding</keyword>
<dbReference type="EMBL" id="KB468053">
    <property type="protein sequence ID" value="PCH39772.1"/>
    <property type="molecule type" value="Genomic_DNA"/>
</dbReference>
<organism evidence="11 12">
    <name type="scientific">Wolfiporia cocos (strain MD-104)</name>
    <name type="common">Brown rot fungus</name>
    <dbReference type="NCBI Taxonomy" id="742152"/>
    <lineage>
        <taxon>Eukaryota</taxon>
        <taxon>Fungi</taxon>
        <taxon>Dikarya</taxon>
        <taxon>Basidiomycota</taxon>
        <taxon>Agaricomycotina</taxon>
        <taxon>Agaricomycetes</taxon>
        <taxon>Polyporales</taxon>
        <taxon>Phaeolaceae</taxon>
        <taxon>Wolfiporia</taxon>
    </lineage>
</organism>
<keyword evidence="5" id="KW-0413">Isomerase</keyword>
<evidence type="ECO:0000259" key="10">
    <source>
        <dbReference type="PROSITE" id="PS51194"/>
    </source>
</evidence>
<feature type="domain" description="Helicase C-terminal" evidence="10">
    <location>
        <begin position="196"/>
        <end position="348"/>
    </location>
</feature>
<dbReference type="SMART" id="SM00487">
    <property type="entry name" value="DEXDc"/>
    <property type="match status" value="1"/>
</dbReference>
<evidence type="ECO:0000256" key="4">
    <source>
        <dbReference type="ARBA" id="ARBA00023125"/>
    </source>
</evidence>
<dbReference type="PANTHER" id="PTHR13710">
    <property type="entry name" value="DNA HELICASE RECQ FAMILY MEMBER"/>
    <property type="match status" value="1"/>
</dbReference>
<sequence>MPHWTIERIRGLIQLKLNKCACLFQIHVALELYKKRNDVVAVAATGFSKTLSFWIPLLMALDDGKDIFIIIVTPLNLLGKQNVNMLRSASIPSIAVNATNANSETFRLQYIVFDEGHCIKEWCTFRTLYKHIGSLRYRIPGAVPFYVASATLPSPLLRDVSEILQLRPNATTHFLRSNDRPDIHLAVRPMKYSASSFRDLNFLIPTNPAENNRPRKFLIFFDSIKEAEAAVKHLWSLLTKQLRPKIKYFHSVMSPQYRDDEYKAFCEGDTWGLRVTDSFGMGLDVPDTELAVQWKAPPSLNTLWQQFGRQRNAKRRENTAKKRKRTHSQRYNAPAKRSTFPSKSTSSHAVSVPESAGRSVSATSDSEGSSTDSESVEQLDIPYTNVESLQPAMDDFLNAGKRGFGCRRKPITLAYSNDQRDILMQMQPIERSPQLSLTIKPRMIATFWQHSSHGTVNVHKQSLEKP</sequence>
<evidence type="ECO:0000256" key="6">
    <source>
        <dbReference type="ARBA" id="ARBA00034617"/>
    </source>
</evidence>